<dbReference type="InterPro" id="IPR029058">
    <property type="entry name" value="AB_hydrolase_fold"/>
</dbReference>
<reference evidence="3" key="1">
    <citation type="journal article" date="2015" name="Nature">
        <title>Complex archaea that bridge the gap between prokaryotes and eukaryotes.</title>
        <authorList>
            <person name="Spang A."/>
            <person name="Saw J.H."/>
            <person name="Jorgensen S.L."/>
            <person name="Zaremba-Niedzwiedzka K."/>
            <person name="Martijn J."/>
            <person name="Lind A.E."/>
            <person name="van Eijk R."/>
            <person name="Schleper C."/>
            <person name="Guy L."/>
            <person name="Ettema T.J."/>
        </authorList>
    </citation>
    <scope>NUCLEOTIDE SEQUENCE</scope>
</reference>
<protein>
    <recommendedName>
        <fullName evidence="4">PHB depolymerase family esterase</fullName>
    </recommendedName>
</protein>
<proteinExistence type="predicted"/>
<evidence type="ECO:0000256" key="1">
    <source>
        <dbReference type="ARBA" id="ARBA00022729"/>
    </source>
</evidence>
<dbReference type="GO" id="GO:0016787">
    <property type="term" value="F:hydrolase activity"/>
    <property type="evidence" value="ECO:0007669"/>
    <property type="project" value="UniProtKB-KW"/>
</dbReference>
<dbReference type="PANTHER" id="PTHR43037">
    <property type="entry name" value="UNNAMED PRODUCT-RELATED"/>
    <property type="match status" value="1"/>
</dbReference>
<dbReference type="SUPFAM" id="SSF53474">
    <property type="entry name" value="alpha/beta-Hydrolases"/>
    <property type="match status" value="2"/>
</dbReference>
<dbReference type="InterPro" id="IPR010126">
    <property type="entry name" value="Esterase_phb"/>
</dbReference>
<keyword evidence="2" id="KW-0378">Hydrolase</keyword>
<sequence>GITTCTMLLGGGADHYRTDTTEAGDLHCAATREIGIRTMLAVGLNRRPFPKTYRSLDLSRDVTLTFEDQLEVCGQLAEAHGDLLGEGTGICLIMPVYSPDEVAQNSDEIRQMCRAAMELREKHGLLFTQDGHREGSIALAEELGFLVLYPEQARQVQVSRCWNWFRPVDQTRGAGEPALIASLTRHILTEQPVDPARVYIAGLSAGASAALVLATAYPDIFAAVGVHSGLPVGAAHDAATAVIAMRHGAPGQRHAAALPTIIFHGDADTVVHPRNGRFAAIRATEPFAGLRKTERRGQVAGGRSYLRITHRKGSGRPLAEHWIVEGSGHAWSGGNGAGSFTDPKGPDASREMMRFFLRHRAGVRRRAKP</sequence>
<dbReference type="PANTHER" id="PTHR43037:SF1">
    <property type="entry name" value="BLL1128 PROTEIN"/>
    <property type="match status" value="1"/>
</dbReference>
<evidence type="ECO:0008006" key="4">
    <source>
        <dbReference type="Google" id="ProtNLM"/>
    </source>
</evidence>
<name>A0A0F9HVS9_9ZZZZ</name>
<comment type="caution">
    <text evidence="3">The sequence shown here is derived from an EMBL/GenBank/DDBJ whole genome shotgun (WGS) entry which is preliminary data.</text>
</comment>
<organism evidence="3">
    <name type="scientific">marine sediment metagenome</name>
    <dbReference type="NCBI Taxonomy" id="412755"/>
    <lineage>
        <taxon>unclassified sequences</taxon>
        <taxon>metagenomes</taxon>
        <taxon>ecological metagenomes</taxon>
    </lineage>
</organism>
<evidence type="ECO:0000313" key="3">
    <source>
        <dbReference type="EMBL" id="KKL85745.1"/>
    </source>
</evidence>
<dbReference type="Pfam" id="PF10503">
    <property type="entry name" value="Esterase_PHB"/>
    <property type="match status" value="1"/>
</dbReference>
<dbReference type="Gene3D" id="3.40.50.1820">
    <property type="entry name" value="alpha/beta hydrolase"/>
    <property type="match status" value="1"/>
</dbReference>
<evidence type="ECO:0000256" key="2">
    <source>
        <dbReference type="ARBA" id="ARBA00022801"/>
    </source>
</evidence>
<dbReference type="AlphaFoldDB" id="A0A0F9HVS9"/>
<gene>
    <name evidence="3" type="ORF">LCGC14_1951650</name>
</gene>
<keyword evidence="1" id="KW-0732">Signal</keyword>
<dbReference type="EMBL" id="LAZR01021322">
    <property type="protein sequence ID" value="KKL85745.1"/>
    <property type="molecule type" value="Genomic_DNA"/>
</dbReference>
<accession>A0A0F9HVS9</accession>
<dbReference type="GO" id="GO:0005576">
    <property type="term" value="C:extracellular region"/>
    <property type="evidence" value="ECO:0007669"/>
    <property type="project" value="InterPro"/>
</dbReference>
<dbReference type="InterPro" id="IPR050955">
    <property type="entry name" value="Plant_Biomass_Hydrol_Est"/>
</dbReference>
<feature type="non-terminal residue" evidence="3">
    <location>
        <position position="1"/>
    </location>
</feature>